<comment type="caution">
    <text evidence="2">The sequence shown here is derived from an EMBL/GenBank/DDBJ whole genome shotgun (WGS) entry which is preliminary data.</text>
</comment>
<reference evidence="2" key="1">
    <citation type="submission" date="2014-04" db="EMBL/GenBank/DDBJ databases">
        <title>In planta biocontrol of soil-borne Fusarium wilt of banana through a plant endophytic bacterium, Burkholderia cenocepacia 869T2.</title>
        <authorList>
            <person name="Ho Y.-N."/>
            <person name="Chiang H.-M."/>
            <person name="Chao C.-P."/>
            <person name="Su C.-C."/>
            <person name="Hsu H.-F."/>
            <person name="Guo C.-T."/>
            <person name="Hsieh J.-L."/>
            <person name="Huang C.-C."/>
        </authorList>
    </citation>
    <scope>NUCLEOTIDE SEQUENCE [LARGE SCALE GENOMIC DNA]</scope>
    <source>
        <strain evidence="2">869T2</strain>
    </source>
</reference>
<sequence>MSNRRTPSSRRHQPSAHAKLARTLLLPMPRQKAEELALQYHAAFQALRMGRGSAHGVAVLLQLIVLAGFVDEARKHELRAEVLVATERGINAALEHGKTRGEWVLDPQTDELVAALIGWHNDQLRAAPLAVFAEALERLERMRDGRSYDRPPAHRSATGSRPG</sequence>
<organism evidence="2">
    <name type="scientific">Burkholderia cenocepacia</name>
    <dbReference type="NCBI Taxonomy" id="95486"/>
    <lineage>
        <taxon>Bacteria</taxon>
        <taxon>Pseudomonadati</taxon>
        <taxon>Pseudomonadota</taxon>
        <taxon>Betaproteobacteria</taxon>
        <taxon>Burkholderiales</taxon>
        <taxon>Burkholderiaceae</taxon>
        <taxon>Burkholderia</taxon>
        <taxon>Burkholderia cepacia complex</taxon>
    </lineage>
</organism>
<dbReference type="AlphaFoldDB" id="A0A071MHC6"/>
<gene>
    <name evidence="2" type="ORF">DT99_08275</name>
</gene>
<accession>A0A071MHC6</accession>
<dbReference type="OrthoDB" id="9017675at2"/>
<proteinExistence type="predicted"/>
<feature type="compositionally biased region" description="Basic and acidic residues" evidence="1">
    <location>
        <begin position="143"/>
        <end position="152"/>
    </location>
</feature>
<evidence type="ECO:0008006" key="3">
    <source>
        <dbReference type="Google" id="ProtNLM"/>
    </source>
</evidence>
<evidence type="ECO:0000256" key="1">
    <source>
        <dbReference type="SAM" id="MobiDB-lite"/>
    </source>
</evidence>
<protein>
    <recommendedName>
        <fullName evidence="3">Fis family transcriptional regulator</fullName>
    </recommendedName>
</protein>
<evidence type="ECO:0000313" key="2">
    <source>
        <dbReference type="EMBL" id="KEA60073.1"/>
    </source>
</evidence>
<name>A0A071MHC6_9BURK</name>
<feature type="region of interest" description="Disordered" evidence="1">
    <location>
        <begin position="143"/>
        <end position="163"/>
    </location>
</feature>
<dbReference type="EMBL" id="JJOA01000007">
    <property type="protein sequence ID" value="KEA60073.1"/>
    <property type="molecule type" value="Genomic_DNA"/>
</dbReference>